<dbReference type="STRING" id="1121419.SAMN05443529_103190"/>
<dbReference type="InterPro" id="IPR010982">
    <property type="entry name" value="Lambda_DNA-bd_dom_sf"/>
</dbReference>
<dbReference type="AlphaFoldDB" id="A0A1G7UMP0"/>
<accession>A0A1G7UMP0</accession>
<dbReference type="RefSeq" id="WP_242876185.1">
    <property type="nucleotide sequence ID" value="NZ_FNCP01000003.1"/>
</dbReference>
<dbReference type="EMBL" id="FNCP01000003">
    <property type="protein sequence ID" value="SDG48747.1"/>
    <property type="molecule type" value="Genomic_DNA"/>
</dbReference>
<keyword evidence="3" id="KW-1185">Reference proteome</keyword>
<sequence length="183" mass="21007">MGIVENIKDLCKQRGTSIPKIEKELGFGNGAIYNWDKNSPTVGKLQQVADHLGSSIDFLISGFDQEIIDSIKSLSNYNGAKSYFLEDVLTFLIPEIEKLKKEYWDVPFDATPTDMILLIRETPLSREFKNDLLCLLERVKEQLKSIQPETIAAHHDGDEWTEEELADIERFKEFVRSKRNAKN</sequence>
<evidence type="ECO:0000259" key="1">
    <source>
        <dbReference type="PROSITE" id="PS50943"/>
    </source>
</evidence>
<organism evidence="2 3">
    <name type="scientific">Desulfosporosinus hippei DSM 8344</name>
    <dbReference type="NCBI Taxonomy" id="1121419"/>
    <lineage>
        <taxon>Bacteria</taxon>
        <taxon>Bacillati</taxon>
        <taxon>Bacillota</taxon>
        <taxon>Clostridia</taxon>
        <taxon>Eubacteriales</taxon>
        <taxon>Desulfitobacteriaceae</taxon>
        <taxon>Desulfosporosinus</taxon>
    </lineage>
</organism>
<dbReference type="GO" id="GO:0003677">
    <property type="term" value="F:DNA binding"/>
    <property type="evidence" value="ECO:0007669"/>
    <property type="project" value="InterPro"/>
</dbReference>
<proteinExistence type="predicted"/>
<dbReference type="SMART" id="SM00530">
    <property type="entry name" value="HTH_XRE"/>
    <property type="match status" value="1"/>
</dbReference>
<name>A0A1G7UMP0_9FIRM</name>
<reference evidence="3" key="1">
    <citation type="submission" date="2016-10" db="EMBL/GenBank/DDBJ databases">
        <authorList>
            <person name="Varghese N."/>
            <person name="Submissions S."/>
        </authorList>
    </citation>
    <scope>NUCLEOTIDE SEQUENCE [LARGE SCALE GENOMIC DNA]</scope>
    <source>
        <strain evidence="3">DSM 8344</strain>
    </source>
</reference>
<protein>
    <recommendedName>
        <fullName evidence="1">HTH cro/C1-type domain-containing protein</fullName>
    </recommendedName>
</protein>
<dbReference type="InterPro" id="IPR001387">
    <property type="entry name" value="Cro/C1-type_HTH"/>
</dbReference>
<feature type="domain" description="HTH cro/C1-type" evidence="1">
    <location>
        <begin position="7"/>
        <end position="59"/>
    </location>
</feature>
<evidence type="ECO:0000313" key="3">
    <source>
        <dbReference type="Proteomes" id="UP000198656"/>
    </source>
</evidence>
<dbReference type="SUPFAM" id="SSF47413">
    <property type="entry name" value="lambda repressor-like DNA-binding domains"/>
    <property type="match status" value="1"/>
</dbReference>
<dbReference type="Gene3D" id="1.10.260.40">
    <property type="entry name" value="lambda repressor-like DNA-binding domains"/>
    <property type="match status" value="1"/>
</dbReference>
<dbReference type="Proteomes" id="UP000198656">
    <property type="component" value="Unassembled WGS sequence"/>
</dbReference>
<dbReference type="PROSITE" id="PS50943">
    <property type="entry name" value="HTH_CROC1"/>
    <property type="match status" value="1"/>
</dbReference>
<evidence type="ECO:0000313" key="2">
    <source>
        <dbReference type="EMBL" id="SDG48747.1"/>
    </source>
</evidence>
<gene>
    <name evidence="2" type="ORF">SAMN05443529_103190</name>
</gene>